<sequence>MSTLTPTGRRTRRVAIDTASKPRVSISLLTSHGRRPAENRPLLCSWTAARTPLRALEPLLDRYSLNIKSPLAHKKEEKAGKVAKSCAEWEETIKRKNRKTHDRVAPNPKAEEILIKPDEKKSDDGLLSRPDDVAQKEAGVGAASPASNPIGSIPQYSSSNNRKRKRSESLASESPLPSKRRGLSDHTRTSTIPETIQNVPVAETPTVTHSIPSVLAESRPHHIDIPESAQVSALLPVSGIDRIRSAAQSSGGVPFTESSSGAHLALPGSYPVLGPATSSTIVSASSAPDCQPRKTADSTLPSVFDVKAAIPASTRTFTGTSCPTLTPTPTFQSTTPSTPSITPSSGRMRHLSSDRDSLLRQNSSLQLRLRSLQTHLSQIPTLNHTIYKNHLRLERLEKELEAWKQSYLTLNDEFLDLKEQHEILKGARMGEMMRETEVLKNYNQVWEERFHREYQEKIRLEEELQYLKDSS</sequence>
<protein>
    <submittedName>
        <fullName evidence="2">Uncharacterized protein</fullName>
    </submittedName>
</protein>
<name>A0AAW0YYF1_9TREE</name>
<dbReference type="RefSeq" id="XP_066802810.1">
    <property type="nucleotide sequence ID" value="XM_066946418.1"/>
</dbReference>
<organism evidence="2 3">
    <name type="scientific">Kwoniella newhampshirensis</name>
    <dbReference type="NCBI Taxonomy" id="1651941"/>
    <lineage>
        <taxon>Eukaryota</taxon>
        <taxon>Fungi</taxon>
        <taxon>Dikarya</taxon>
        <taxon>Basidiomycota</taxon>
        <taxon>Agaricomycotina</taxon>
        <taxon>Tremellomycetes</taxon>
        <taxon>Tremellales</taxon>
        <taxon>Cryptococcaceae</taxon>
        <taxon>Kwoniella</taxon>
    </lineage>
</organism>
<feature type="compositionally biased region" description="Basic and acidic residues" evidence="1">
    <location>
        <begin position="109"/>
        <end position="135"/>
    </location>
</feature>
<proteinExistence type="predicted"/>
<evidence type="ECO:0000313" key="2">
    <source>
        <dbReference type="EMBL" id="KAK8854572.1"/>
    </source>
</evidence>
<gene>
    <name evidence="2" type="ORF">IAR55_003311</name>
</gene>
<dbReference type="KEGG" id="kne:92180569"/>
<feature type="region of interest" description="Disordered" evidence="1">
    <location>
        <begin position="319"/>
        <end position="357"/>
    </location>
</feature>
<feature type="compositionally biased region" description="Polar residues" evidence="1">
    <location>
        <begin position="145"/>
        <end position="156"/>
    </location>
</feature>
<dbReference type="Proteomes" id="UP001388673">
    <property type="component" value="Unassembled WGS sequence"/>
</dbReference>
<evidence type="ECO:0000313" key="3">
    <source>
        <dbReference type="Proteomes" id="UP001388673"/>
    </source>
</evidence>
<evidence type="ECO:0000256" key="1">
    <source>
        <dbReference type="SAM" id="MobiDB-lite"/>
    </source>
</evidence>
<keyword evidence="3" id="KW-1185">Reference proteome</keyword>
<feature type="compositionally biased region" description="Low complexity" evidence="1">
    <location>
        <begin position="323"/>
        <end position="345"/>
    </location>
</feature>
<feature type="compositionally biased region" description="Polar residues" evidence="1">
    <location>
        <begin position="189"/>
        <end position="198"/>
    </location>
</feature>
<accession>A0AAW0YYF1</accession>
<dbReference type="GeneID" id="92180569"/>
<comment type="caution">
    <text evidence="2">The sequence shown here is derived from an EMBL/GenBank/DDBJ whole genome shotgun (WGS) entry which is preliminary data.</text>
</comment>
<reference evidence="2 3" key="1">
    <citation type="journal article" date="2024" name="bioRxiv">
        <title>Comparative genomics of Cryptococcus and Kwoniella reveals pathogenesis evolution and contrasting karyotype dynamics via intercentromeric recombination or chromosome fusion.</title>
        <authorList>
            <person name="Coelho M.A."/>
            <person name="David-Palma M."/>
            <person name="Shea T."/>
            <person name="Bowers K."/>
            <person name="McGinley-Smith S."/>
            <person name="Mohammad A.W."/>
            <person name="Gnirke A."/>
            <person name="Yurkov A.M."/>
            <person name="Nowrousian M."/>
            <person name="Sun S."/>
            <person name="Cuomo C.A."/>
            <person name="Heitman J."/>
        </authorList>
    </citation>
    <scope>NUCLEOTIDE SEQUENCE [LARGE SCALE GENOMIC DNA]</scope>
    <source>
        <strain evidence="2 3">CBS 13917</strain>
    </source>
</reference>
<dbReference type="EMBL" id="JBCAWK010000006">
    <property type="protein sequence ID" value="KAK8854572.1"/>
    <property type="molecule type" value="Genomic_DNA"/>
</dbReference>
<dbReference type="AlphaFoldDB" id="A0AAW0YYF1"/>
<feature type="region of interest" description="Disordered" evidence="1">
    <location>
        <begin position="97"/>
        <end position="205"/>
    </location>
</feature>